<protein>
    <recommendedName>
        <fullName evidence="1">Thioredoxin domain-containing protein 17</fullName>
    </recommendedName>
</protein>
<reference evidence="4" key="1">
    <citation type="submission" date="2025-08" db="UniProtKB">
        <authorList>
            <consortium name="RefSeq"/>
        </authorList>
    </citation>
    <scope>IDENTIFICATION</scope>
    <source>
        <strain evidence="4">11010-0011.00</strain>
        <tissue evidence="4">Whole body</tissue>
    </source>
</reference>
<proteinExistence type="predicted"/>
<dbReference type="CDD" id="cd02952">
    <property type="entry name" value="TRP14_like"/>
    <property type="match status" value="1"/>
</dbReference>
<accession>A0A6J2U2P0</accession>
<dbReference type="RefSeq" id="XP_030381397.1">
    <property type="nucleotide sequence ID" value="XM_030525537.1"/>
</dbReference>
<organism evidence="3 4">
    <name type="scientific">Drosophila lebanonensis</name>
    <name type="common">Fruit fly</name>
    <name type="synonym">Scaptodrosophila lebanonensis</name>
    <dbReference type="NCBI Taxonomy" id="7225"/>
    <lineage>
        <taxon>Eukaryota</taxon>
        <taxon>Metazoa</taxon>
        <taxon>Ecdysozoa</taxon>
        <taxon>Arthropoda</taxon>
        <taxon>Hexapoda</taxon>
        <taxon>Insecta</taxon>
        <taxon>Pterygota</taxon>
        <taxon>Neoptera</taxon>
        <taxon>Endopterygota</taxon>
        <taxon>Diptera</taxon>
        <taxon>Brachycera</taxon>
        <taxon>Muscomorpha</taxon>
        <taxon>Ephydroidea</taxon>
        <taxon>Drosophilidae</taxon>
        <taxon>Scaptodrosophila</taxon>
    </lineage>
</organism>
<dbReference type="GO" id="GO:0005829">
    <property type="term" value="C:cytosol"/>
    <property type="evidence" value="ECO:0007669"/>
    <property type="project" value="TreeGrafter"/>
</dbReference>
<dbReference type="GeneID" id="115629163"/>
<dbReference type="InterPro" id="IPR010357">
    <property type="entry name" value="TXNDC17_dom"/>
</dbReference>
<gene>
    <name evidence="4" type="primary">LOC115629163</name>
</gene>
<feature type="domain" description="Thioredoxin" evidence="2">
    <location>
        <begin position="7"/>
        <end position="124"/>
    </location>
</feature>
<dbReference type="InterPro" id="IPR036249">
    <property type="entry name" value="Thioredoxin-like_sf"/>
</dbReference>
<dbReference type="Gene3D" id="3.40.30.10">
    <property type="entry name" value="Glutaredoxin"/>
    <property type="match status" value="1"/>
</dbReference>
<dbReference type="InterPro" id="IPR045108">
    <property type="entry name" value="TXNDC17-like"/>
</dbReference>
<evidence type="ECO:0000256" key="1">
    <source>
        <dbReference type="ARBA" id="ARBA00016949"/>
    </source>
</evidence>
<dbReference type="AlphaFoldDB" id="A0A6J2U2P0"/>
<sequence>MPEFFEAKGYEQTMEMLKKLEAKSLVYLYFTGEKDKTGKSWCPDCVDAEPTILSGIRKHALSDSIILVVDVGNRDAWKDMKDNKFRQPPISINSIPSMLRWKGVERLDGNQCGNPSLVEMFFEEAKSDSSTSIPGLGR</sequence>
<dbReference type="OrthoDB" id="78947at2759"/>
<evidence type="ECO:0000313" key="4">
    <source>
        <dbReference type="RefSeq" id="XP_030381397.1"/>
    </source>
</evidence>
<evidence type="ECO:0000259" key="2">
    <source>
        <dbReference type="Pfam" id="PF06110"/>
    </source>
</evidence>
<dbReference type="Pfam" id="PF06110">
    <property type="entry name" value="TXD17-like_Trx"/>
    <property type="match status" value="1"/>
</dbReference>
<dbReference type="PANTHER" id="PTHR12452">
    <property type="entry name" value="42-9-9 PROTEIN-RELATED"/>
    <property type="match status" value="1"/>
</dbReference>
<dbReference type="Proteomes" id="UP000504634">
    <property type="component" value="Unplaced"/>
</dbReference>
<dbReference type="SUPFAM" id="SSF52833">
    <property type="entry name" value="Thioredoxin-like"/>
    <property type="match status" value="1"/>
</dbReference>
<evidence type="ECO:0000313" key="3">
    <source>
        <dbReference type="Proteomes" id="UP000504634"/>
    </source>
</evidence>
<dbReference type="PANTHER" id="PTHR12452:SF6">
    <property type="entry name" value="THIOREDOXIN DOMAIN-CONTAINING PROTEIN 17"/>
    <property type="match status" value="1"/>
</dbReference>
<name>A0A6J2U2P0_DROLE</name>
<keyword evidence="3" id="KW-1185">Reference proteome</keyword>
<dbReference type="GO" id="GO:0047134">
    <property type="term" value="F:protein-disulfide reductase [NAD(P)H] activity"/>
    <property type="evidence" value="ECO:0007669"/>
    <property type="project" value="InterPro"/>
</dbReference>